<name>A0AAU8EU04_9MICC</name>
<sequence>MGKNTPGRVALMSIRPEFANAILAGEKIVEFRKRPVADDVSHVLIYATMPVGLLLGWFAVRGQKTMSPKRLWSTFRAVGGISKSRFFDYYDQREHGTGILVETAADSLNRSPCLNWARPFVPRRASSI</sequence>
<protein>
    <recommendedName>
        <fullName evidence="3">ASCH domain-containing protein</fullName>
    </recommendedName>
</protein>
<evidence type="ECO:0008006" key="3">
    <source>
        <dbReference type="Google" id="ProtNLM"/>
    </source>
</evidence>
<organism evidence="2">
    <name type="scientific">Arthrobacter sp. K5</name>
    <dbReference type="NCBI Taxonomy" id="2839623"/>
    <lineage>
        <taxon>Bacteria</taxon>
        <taxon>Bacillati</taxon>
        <taxon>Actinomycetota</taxon>
        <taxon>Actinomycetes</taxon>
        <taxon>Micrococcales</taxon>
        <taxon>Micrococcaceae</taxon>
        <taxon>Arthrobacter</taxon>
    </lineage>
</organism>
<evidence type="ECO:0000256" key="1">
    <source>
        <dbReference type="SAM" id="Phobius"/>
    </source>
</evidence>
<dbReference type="InterPro" id="IPR015947">
    <property type="entry name" value="PUA-like_sf"/>
</dbReference>
<reference evidence="2" key="1">
    <citation type="submission" date="2024-06" db="EMBL/GenBank/DDBJ databases">
        <title>Biodegradation of dimethachlon by Arthrobacter sp. K5: mechanistic insights and ecological implications.</title>
        <authorList>
            <person name="Hu S."/>
            <person name="Lu P."/>
        </authorList>
    </citation>
    <scope>NUCLEOTIDE SEQUENCE</scope>
    <source>
        <strain evidence="2">K5</strain>
    </source>
</reference>
<dbReference type="AlphaFoldDB" id="A0AAU8EU04"/>
<accession>A0AAU8EU04</accession>
<dbReference type="SUPFAM" id="SSF88697">
    <property type="entry name" value="PUA domain-like"/>
    <property type="match status" value="1"/>
</dbReference>
<keyword evidence="1" id="KW-0472">Membrane</keyword>
<dbReference type="Gene3D" id="2.30.130.30">
    <property type="entry name" value="Hypothetical protein"/>
    <property type="match status" value="1"/>
</dbReference>
<evidence type="ECO:0000313" key="2">
    <source>
        <dbReference type="EMBL" id="XCH12121.1"/>
    </source>
</evidence>
<keyword evidence="1" id="KW-1133">Transmembrane helix</keyword>
<dbReference type="EMBL" id="CP159279">
    <property type="protein sequence ID" value="XCH12121.1"/>
    <property type="molecule type" value="Genomic_DNA"/>
</dbReference>
<feature type="transmembrane region" description="Helical" evidence="1">
    <location>
        <begin position="43"/>
        <end position="60"/>
    </location>
</feature>
<gene>
    <name evidence="2" type="ORF">ABRP34_03640</name>
</gene>
<keyword evidence="1" id="KW-0812">Transmembrane</keyword>
<dbReference type="RefSeq" id="WP_353712297.1">
    <property type="nucleotide sequence ID" value="NZ_CP159279.1"/>
</dbReference>
<proteinExistence type="predicted"/>